<dbReference type="InterPro" id="IPR015424">
    <property type="entry name" value="PyrdxlP-dep_Trfase"/>
</dbReference>
<feature type="region of interest" description="Disordered" evidence="6">
    <location>
        <begin position="36"/>
        <end position="68"/>
    </location>
</feature>
<protein>
    <recommendedName>
        <fullName evidence="9">Cystathionine gamma-synthase</fullName>
    </recommendedName>
</protein>
<dbReference type="EMBL" id="WBZJ01000004">
    <property type="protein sequence ID" value="KAB3519295.1"/>
    <property type="molecule type" value="Genomic_DNA"/>
</dbReference>
<gene>
    <name evidence="7" type="ORF">F8377_09725</name>
</gene>
<dbReference type="PANTHER" id="PTHR11808:SF15">
    <property type="entry name" value="CYSTATHIONINE GAMMA-LYASE"/>
    <property type="match status" value="1"/>
</dbReference>
<evidence type="ECO:0000256" key="2">
    <source>
        <dbReference type="ARBA" id="ARBA00009077"/>
    </source>
</evidence>
<reference evidence="7 8" key="1">
    <citation type="submission" date="2019-10" db="EMBL/GenBank/DDBJ databases">
        <title>Corynebacterium sp novel species isolated from the respiratory tract of Marmot.</title>
        <authorList>
            <person name="Zhang G."/>
        </authorList>
    </citation>
    <scope>NUCLEOTIDE SEQUENCE [LARGE SCALE GENOMIC DNA]</scope>
    <source>
        <strain evidence="7 8">336</strain>
    </source>
</reference>
<comment type="cofactor">
    <cofactor evidence="1 5">
        <name>pyridoxal 5'-phosphate</name>
        <dbReference type="ChEBI" id="CHEBI:597326"/>
    </cofactor>
</comment>
<keyword evidence="8" id="KW-1185">Reference proteome</keyword>
<evidence type="ECO:0000256" key="1">
    <source>
        <dbReference type="ARBA" id="ARBA00001933"/>
    </source>
</evidence>
<dbReference type="Pfam" id="PF01053">
    <property type="entry name" value="Cys_Met_Meta_PP"/>
    <property type="match status" value="1"/>
</dbReference>
<comment type="caution">
    <text evidence="7">The sequence shown here is derived from an EMBL/GenBank/DDBJ whole genome shotgun (WGS) entry which is preliminary data.</text>
</comment>
<dbReference type="PANTHER" id="PTHR11808">
    <property type="entry name" value="TRANS-SULFURATION ENZYME FAMILY MEMBER"/>
    <property type="match status" value="1"/>
</dbReference>
<name>A0ABQ6VC27_9CORY</name>
<organism evidence="7 8">
    <name type="scientific">Corynebacterium zhongnanshanii</name>
    <dbReference type="NCBI Taxonomy" id="2768834"/>
    <lineage>
        <taxon>Bacteria</taxon>
        <taxon>Bacillati</taxon>
        <taxon>Actinomycetota</taxon>
        <taxon>Actinomycetes</taxon>
        <taxon>Mycobacteriales</taxon>
        <taxon>Corynebacteriaceae</taxon>
        <taxon>Corynebacterium</taxon>
    </lineage>
</organism>
<evidence type="ECO:0000256" key="3">
    <source>
        <dbReference type="ARBA" id="ARBA00022898"/>
    </source>
</evidence>
<evidence type="ECO:0000313" key="7">
    <source>
        <dbReference type="EMBL" id="KAB3519295.1"/>
    </source>
</evidence>
<evidence type="ECO:0000256" key="6">
    <source>
        <dbReference type="SAM" id="MobiDB-lite"/>
    </source>
</evidence>
<keyword evidence="4" id="KW-0486">Methionine biosynthesis</keyword>
<evidence type="ECO:0000256" key="5">
    <source>
        <dbReference type="RuleBase" id="RU362118"/>
    </source>
</evidence>
<dbReference type="SUPFAM" id="SSF53383">
    <property type="entry name" value="PLP-dependent transferases"/>
    <property type="match status" value="1"/>
</dbReference>
<dbReference type="InterPro" id="IPR000277">
    <property type="entry name" value="Cys/Met-Metab_PyrdxlP-dep_enz"/>
</dbReference>
<keyword evidence="4" id="KW-0028">Amino-acid biosynthesis</keyword>
<dbReference type="InterPro" id="IPR054542">
    <property type="entry name" value="Cys_met_metab_PP"/>
</dbReference>
<comment type="similarity">
    <text evidence="2 5">Belongs to the trans-sulfuration enzymes family.</text>
</comment>
<dbReference type="Gene3D" id="3.40.640.10">
    <property type="entry name" value="Type I PLP-dependent aspartate aminotransferase-like (Major domain)"/>
    <property type="match status" value="1"/>
</dbReference>
<keyword evidence="3 5" id="KW-0663">Pyridoxal phosphate</keyword>
<proteinExistence type="inferred from homology"/>
<feature type="compositionally biased region" description="Low complexity" evidence="6">
    <location>
        <begin position="41"/>
        <end position="68"/>
    </location>
</feature>
<dbReference type="Proteomes" id="UP000436181">
    <property type="component" value="Unassembled WGS sequence"/>
</dbReference>
<evidence type="ECO:0000256" key="4">
    <source>
        <dbReference type="ARBA" id="ARBA00023167"/>
    </source>
</evidence>
<accession>A0ABQ6VC27</accession>
<dbReference type="Gene3D" id="3.90.1150.10">
    <property type="entry name" value="Aspartate Aminotransferase, domain 1"/>
    <property type="match status" value="1"/>
</dbReference>
<evidence type="ECO:0008006" key="9">
    <source>
        <dbReference type="Google" id="ProtNLM"/>
    </source>
</evidence>
<dbReference type="InterPro" id="IPR015421">
    <property type="entry name" value="PyrdxlP-dep_Trfase_major"/>
</dbReference>
<evidence type="ECO:0000313" key="8">
    <source>
        <dbReference type="Proteomes" id="UP000436181"/>
    </source>
</evidence>
<dbReference type="InterPro" id="IPR015422">
    <property type="entry name" value="PyrdxlP-dep_Trfase_small"/>
</dbReference>
<sequence>MAVTDIQAVAERVKAHNVRNGVVAEEAEEAEGIAGVGAPGEGAVNTANPANAENPAEAADAAGAGENASPVKEAQNLVHATNFDAIIPGAQLIVDNTFASPYLQRPLEQGADVVLHSTTKYIGGHSDVVGGAVICNNELLDQKLDFLLGGVGPVASPFDAYLAARGVKTLGVRMERHSSNALAIAEYLSGRPEVKEVLYPGLETHPGHEVAAKQSTGKGFGGMMSVRFHNQEAALKFCMSTKLICLAESLGGVESLLEHPGTMTHQSVKGSQLEVPDDLVRISVGIEDINDLLADVEQALAQL</sequence>
<dbReference type="PROSITE" id="PS00868">
    <property type="entry name" value="CYS_MET_METAB_PP"/>
    <property type="match status" value="1"/>
</dbReference>